<comment type="similarity">
    <text evidence="6">Belongs to the HepT RNase toxin family.</text>
</comment>
<keyword evidence="5" id="KW-0378">Hydrolase</keyword>
<dbReference type="GO" id="GO:0016787">
    <property type="term" value="F:hydrolase activity"/>
    <property type="evidence" value="ECO:0007669"/>
    <property type="project" value="UniProtKB-KW"/>
</dbReference>
<sequence>MGRGTMGAGSSPAACPFGRVSGGRRRWCHERPGHQPFDPAHACRRDRGEAPAEDHRASAAWEHRPRLRRQCAGISRREAVRARSAGFGTGRGRSGRAARASGRDRTRQRAEGPGGRGLSTARRALMSPIESRSDLDRLRDAREYALDTWSNAGGLDAEILAGARQPLHAALFDLVVVGEALNKVSAEVKTAAPDIPWQAIVGLRNVIVHSYWQIDLELVADVIANRIDPLVAGLDRLITLVQRPSP</sequence>
<feature type="region of interest" description="Disordered" evidence="7">
    <location>
        <begin position="31"/>
        <end position="119"/>
    </location>
</feature>
<dbReference type="Gene3D" id="1.20.120.580">
    <property type="entry name" value="bsu32300-like"/>
    <property type="match status" value="1"/>
</dbReference>
<organism evidence="8 9">
    <name type="scientific">Rhodoplanes roseus</name>
    <dbReference type="NCBI Taxonomy" id="29409"/>
    <lineage>
        <taxon>Bacteria</taxon>
        <taxon>Pseudomonadati</taxon>
        <taxon>Pseudomonadota</taxon>
        <taxon>Alphaproteobacteria</taxon>
        <taxon>Hyphomicrobiales</taxon>
        <taxon>Nitrobacteraceae</taxon>
        <taxon>Rhodoplanes</taxon>
    </lineage>
</organism>
<keyword evidence="4" id="KW-0547">Nucleotide-binding</keyword>
<evidence type="ECO:0000256" key="3">
    <source>
        <dbReference type="ARBA" id="ARBA00022722"/>
    </source>
</evidence>
<dbReference type="GO" id="GO:0110001">
    <property type="term" value="C:toxin-antitoxin complex"/>
    <property type="evidence" value="ECO:0007669"/>
    <property type="project" value="InterPro"/>
</dbReference>
<evidence type="ECO:0000256" key="4">
    <source>
        <dbReference type="ARBA" id="ARBA00022741"/>
    </source>
</evidence>
<evidence type="ECO:0000313" key="9">
    <source>
        <dbReference type="Proteomes" id="UP000249130"/>
    </source>
</evidence>
<evidence type="ECO:0000313" key="8">
    <source>
        <dbReference type="EMBL" id="RAI43250.1"/>
    </source>
</evidence>
<evidence type="ECO:0000256" key="6">
    <source>
        <dbReference type="ARBA" id="ARBA00024207"/>
    </source>
</evidence>
<reference evidence="8 9" key="1">
    <citation type="submission" date="2017-07" db="EMBL/GenBank/DDBJ databases">
        <title>Draft Genome Sequences of Select Purple Nonsulfur Bacteria.</title>
        <authorList>
            <person name="Lasarre B."/>
            <person name="Mckinlay J.B."/>
        </authorList>
    </citation>
    <scope>NUCLEOTIDE SEQUENCE [LARGE SCALE GENOMIC DNA]</scope>
    <source>
        <strain evidence="8 9">DSM 5909</strain>
    </source>
</reference>
<dbReference type="InterPro" id="IPR037038">
    <property type="entry name" value="HepT-like_sf"/>
</dbReference>
<comment type="caution">
    <text evidence="8">The sequence shown here is derived from an EMBL/GenBank/DDBJ whole genome shotgun (WGS) entry which is preliminary data.</text>
</comment>
<dbReference type="InterPro" id="IPR051813">
    <property type="entry name" value="HepT_RNase_toxin"/>
</dbReference>
<keyword evidence="9" id="KW-1185">Reference proteome</keyword>
<evidence type="ECO:0000256" key="2">
    <source>
        <dbReference type="ARBA" id="ARBA00022649"/>
    </source>
</evidence>
<dbReference type="PANTHER" id="PTHR34139">
    <property type="entry name" value="UPF0331 PROTEIN MJ0127"/>
    <property type="match status" value="1"/>
</dbReference>
<evidence type="ECO:0008006" key="10">
    <source>
        <dbReference type="Google" id="ProtNLM"/>
    </source>
</evidence>
<dbReference type="Pfam" id="PF01934">
    <property type="entry name" value="HepT-like"/>
    <property type="match status" value="1"/>
</dbReference>
<dbReference type="AlphaFoldDB" id="A0A327KWG8"/>
<accession>A0A327KWG8</accession>
<dbReference type="GO" id="GO:0004540">
    <property type="term" value="F:RNA nuclease activity"/>
    <property type="evidence" value="ECO:0007669"/>
    <property type="project" value="InterPro"/>
</dbReference>
<proteinExistence type="inferred from homology"/>
<dbReference type="InterPro" id="IPR008201">
    <property type="entry name" value="HepT-like"/>
</dbReference>
<keyword evidence="2" id="KW-1277">Toxin-antitoxin system</keyword>
<dbReference type="Proteomes" id="UP000249130">
    <property type="component" value="Unassembled WGS sequence"/>
</dbReference>
<keyword evidence="1" id="KW-0597">Phosphoprotein</keyword>
<evidence type="ECO:0000256" key="7">
    <source>
        <dbReference type="SAM" id="MobiDB-lite"/>
    </source>
</evidence>
<dbReference type="PANTHER" id="PTHR34139:SF1">
    <property type="entry name" value="RNASE MJ1380-RELATED"/>
    <property type="match status" value="1"/>
</dbReference>
<dbReference type="OrthoDB" id="4829434at2"/>
<dbReference type="EMBL" id="NPEX01000098">
    <property type="protein sequence ID" value="RAI43250.1"/>
    <property type="molecule type" value="Genomic_DNA"/>
</dbReference>
<gene>
    <name evidence="8" type="ORF">CH341_15280</name>
</gene>
<keyword evidence="3" id="KW-0540">Nuclease</keyword>
<protein>
    <recommendedName>
        <fullName evidence="10">DUF86 domain-containing protein</fullName>
    </recommendedName>
</protein>
<dbReference type="GO" id="GO:0000166">
    <property type="term" value="F:nucleotide binding"/>
    <property type="evidence" value="ECO:0007669"/>
    <property type="project" value="UniProtKB-KW"/>
</dbReference>
<feature type="compositionally biased region" description="Basic and acidic residues" evidence="7">
    <location>
        <begin position="101"/>
        <end position="110"/>
    </location>
</feature>
<evidence type="ECO:0000256" key="5">
    <source>
        <dbReference type="ARBA" id="ARBA00022801"/>
    </source>
</evidence>
<name>A0A327KWG8_9BRAD</name>
<evidence type="ECO:0000256" key="1">
    <source>
        <dbReference type="ARBA" id="ARBA00022553"/>
    </source>
</evidence>
<feature type="compositionally biased region" description="Basic and acidic residues" evidence="7">
    <location>
        <begin position="41"/>
        <end position="64"/>
    </location>
</feature>